<keyword evidence="1" id="KW-1133">Transmembrane helix</keyword>
<evidence type="ECO:0000313" key="3">
    <source>
        <dbReference type="Proteomes" id="UP001430455"/>
    </source>
</evidence>
<organism evidence="2 3">
    <name type="scientific">Haloarcula nitratireducens</name>
    <dbReference type="NCBI Taxonomy" id="2487749"/>
    <lineage>
        <taxon>Archaea</taxon>
        <taxon>Methanobacteriati</taxon>
        <taxon>Methanobacteriota</taxon>
        <taxon>Stenosarchaea group</taxon>
        <taxon>Halobacteria</taxon>
        <taxon>Halobacteriales</taxon>
        <taxon>Haloarculaceae</taxon>
        <taxon>Haloarcula</taxon>
    </lineage>
</organism>
<name>A0AAW4PDT4_9EURY</name>
<keyword evidence="3" id="KW-1185">Reference proteome</keyword>
<gene>
    <name evidence="2" type="ORF">EGH23_11150</name>
</gene>
<reference evidence="2 3" key="1">
    <citation type="submission" date="2021-06" db="EMBL/GenBank/DDBJ databases">
        <title>Halomicroarcula sp. a new haloarchaeum isolated from saline soil.</title>
        <authorList>
            <person name="Duran-Viseras A."/>
            <person name="Sanchez-Porro C."/>
            <person name="Ventosa A."/>
        </authorList>
    </citation>
    <scope>NUCLEOTIDE SEQUENCE [LARGE SCALE GENOMIC DNA]</scope>
    <source>
        <strain evidence="2 3">F27</strain>
    </source>
</reference>
<dbReference type="AlphaFoldDB" id="A0AAW4PDT4"/>
<dbReference type="EMBL" id="RKLT01000003">
    <property type="protein sequence ID" value="MBX0295437.1"/>
    <property type="molecule type" value="Genomic_DNA"/>
</dbReference>
<dbReference type="Proteomes" id="UP001430455">
    <property type="component" value="Unassembled WGS sequence"/>
</dbReference>
<proteinExistence type="predicted"/>
<feature type="transmembrane region" description="Helical" evidence="1">
    <location>
        <begin position="6"/>
        <end position="27"/>
    </location>
</feature>
<accession>A0AAW4PDT4</accession>
<evidence type="ECO:0000256" key="1">
    <source>
        <dbReference type="SAM" id="Phobius"/>
    </source>
</evidence>
<evidence type="ECO:0000313" key="2">
    <source>
        <dbReference type="EMBL" id="MBX0295437.1"/>
    </source>
</evidence>
<sequence>MNPDGLVDAFVSTIMLGVLLVVAVYLLNPDIGKVLIDILPGFIELIIYTIIIIVLVSMISQMFE</sequence>
<dbReference type="RefSeq" id="WP_220580078.1">
    <property type="nucleotide sequence ID" value="NZ_RKLT01000003.1"/>
</dbReference>
<comment type="caution">
    <text evidence="2">The sequence shown here is derived from an EMBL/GenBank/DDBJ whole genome shotgun (WGS) entry which is preliminary data.</text>
</comment>
<keyword evidence="1" id="KW-0472">Membrane</keyword>
<keyword evidence="1" id="KW-0812">Transmembrane</keyword>
<feature type="transmembrane region" description="Helical" evidence="1">
    <location>
        <begin position="34"/>
        <end position="59"/>
    </location>
</feature>
<protein>
    <submittedName>
        <fullName evidence="2">Uncharacterized protein</fullName>
    </submittedName>
</protein>